<gene>
    <name evidence="1" type="ORF">S01H4_46028</name>
</gene>
<dbReference type="AlphaFoldDB" id="X1E4G2"/>
<proteinExistence type="predicted"/>
<reference evidence="1" key="1">
    <citation type="journal article" date="2014" name="Front. Microbiol.">
        <title>High frequency of phylogenetically diverse reductive dehalogenase-homologous genes in deep subseafloor sedimentary metagenomes.</title>
        <authorList>
            <person name="Kawai M."/>
            <person name="Futagami T."/>
            <person name="Toyoda A."/>
            <person name="Takaki Y."/>
            <person name="Nishi S."/>
            <person name="Hori S."/>
            <person name="Arai W."/>
            <person name="Tsubouchi T."/>
            <person name="Morono Y."/>
            <person name="Uchiyama I."/>
            <person name="Ito T."/>
            <person name="Fujiyama A."/>
            <person name="Inagaki F."/>
            <person name="Takami H."/>
        </authorList>
    </citation>
    <scope>NUCLEOTIDE SEQUENCE</scope>
    <source>
        <strain evidence="1">Expedition CK06-06</strain>
    </source>
</reference>
<evidence type="ECO:0000313" key="1">
    <source>
        <dbReference type="EMBL" id="GAH03533.1"/>
    </source>
</evidence>
<accession>X1E4G2</accession>
<organism evidence="1">
    <name type="scientific">marine sediment metagenome</name>
    <dbReference type="NCBI Taxonomy" id="412755"/>
    <lineage>
        <taxon>unclassified sequences</taxon>
        <taxon>metagenomes</taxon>
        <taxon>ecological metagenomes</taxon>
    </lineage>
</organism>
<comment type="caution">
    <text evidence="1">The sequence shown here is derived from an EMBL/GenBank/DDBJ whole genome shotgun (WGS) entry which is preliminary data.</text>
</comment>
<sequence length="29" mass="3585">NTRQKKFEFYYFNQKFPVFHPDTTSQAKS</sequence>
<name>X1E4G2_9ZZZZ</name>
<protein>
    <submittedName>
        <fullName evidence="1">Uncharacterized protein</fullName>
    </submittedName>
</protein>
<dbReference type="EMBL" id="BART01025674">
    <property type="protein sequence ID" value="GAH03533.1"/>
    <property type="molecule type" value="Genomic_DNA"/>
</dbReference>
<feature type="non-terminal residue" evidence="1">
    <location>
        <position position="1"/>
    </location>
</feature>